<accession>A0AAN8EDW5</accession>
<name>A0AAN8EDW5_9EURO</name>
<protein>
    <submittedName>
        <fullName evidence="1">Uncharacterized protein</fullName>
    </submittedName>
</protein>
<proteinExistence type="predicted"/>
<evidence type="ECO:0000313" key="2">
    <source>
        <dbReference type="Proteomes" id="UP001316803"/>
    </source>
</evidence>
<dbReference type="EMBL" id="JAKLMC020000012">
    <property type="protein sequence ID" value="KAK5953334.1"/>
    <property type="molecule type" value="Genomic_DNA"/>
</dbReference>
<dbReference type="InterPro" id="IPR039556">
    <property type="entry name" value="ICL/PEPM"/>
</dbReference>
<comment type="caution">
    <text evidence="1">The sequence shown here is derived from an EMBL/GenBank/DDBJ whole genome shotgun (WGS) entry which is preliminary data.</text>
</comment>
<dbReference type="CDD" id="cd00377">
    <property type="entry name" value="ICL_PEPM"/>
    <property type="match status" value="1"/>
</dbReference>
<dbReference type="InterPro" id="IPR015813">
    <property type="entry name" value="Pyrv/PenolPyrv_kinase-like_dom"/>
</dbReference>
<dbReference type="SUPFAM" id="SSF51621">
    <property type="entry name" value="Phosphoenolpyruvate/pyruvate domain"/>
    <property type="match status" value="1"/>
</dbReference>
<reference evidence="1 2" key="1">
    <citation type="submission" date="2022-12" db="EMBL/GenBank/DDBJ databases">
        <title>Genomic features and morphological characterization of a novel Knufia sp. strain isolated from spacecraft assembly facility.</title>
        <authorList>
            <person name="Teixeira M."/>
            <person name="Chander A.M."/>
            <person name="Stajich J.E."/>
            <person name="Venkateswaran K."/>
        </authorList>
    </citation>
    <scope>NUCLEOTIDE SEQUENCE [LARGE SCALE GENOMIC DNA]</scope>
    <source>
        <strain evidence="1 2">FJI-L2-BK-P2</strain>
    </source>
</reference>
<gene>
    <name evidence="1" type="ORF">OHC33_005902</name>
</gene>
<dbReference type="InterPro" id="IPR040442">
    <property type="entry name" value="Pyrv_kinase-like_dom_sf"/>
</dbReference>
<evidence type="ECO:0000313" key="1">
    <source>
        <dbReference type="EMBL" id="KAK5953334.1"/>
    </source>
</evidence>
<organism evidence="1 2">
    <name type="scientific">Knufia fluminis</name>
    <dbReference type="NCBI Taxonomy" id="191047"/>
    <lineage>
        <taxon>Eukaryota</taxon>
        <taxon>Fungi</taxon>
        <taxon>Dikarya</taxon>
        <taxon>Ascomycota</taxon>
        <taxon>Pezizomycotina</taxon>
        <taxon>Eurotiomycetes</taxon>
        <taxon>Chaetothyriomycetidae</taxon>
        <taxon>Chaetothyriales</taxon>
        <taxon>Trichomeriaceae</taxon>
        <taxon>Knufia</taxon>
    </lineage>
</organism>
<dbReference type="Pfam" id="PF13714">
    <property type="entry name" value="PEP_mutase"/>
    <property type="match status" value="1"/>
</dbReference>
<sequence length="259" mass="27257">MADLNQTAAAFKALHVPGQPLILANVYDILSAEAVAPLPSCKALATASYAIAKAAGTTDSKLTLEANLEAVRKIAKVAQKHNKPLTVDLQDGYGDRLEEAVRAVIEAGGVGVNIEDVDKETGGQYSQDDAVARVGKVLEVAKAAGVPEFVVNARCDSLMKGGTLEDTISRGHAYLEAGATTIFVMGGPQRGVRTQEVEKLNEAFQGRLNVVYIMTSADGLRMKELKEIGVARISVGPQLMMVAMGSLAEMANGIFEEGA</sequence>
<dbReference type="AlphaFoldDB" id="A0AAN8EDW5"/>
<keyword evidence="2" id="KW-1185">Reference proteome</keyword>
<dbReference type="PANTHER" id="PTHR42905:SF16">
    <property type="entry name" value="CARBOXYPHOSPHONOENOLPYRUVATE PHOSPHONOMUTASE-LIKE PROTEIN (AFU_ORTHOLOGUE AFUA_5G07230)"/>
    <property type="match status" value="1"/>
</dbReference>
<dbReference type="GO" id="GO:0003824">
    <property type="term" value="F:catalytic activity"/>
    <property type="evidence" value="ECO:0007669"/>
    <property type="project" value="InterPro"/>
</dbReference>
<dbReference type="Gene3D" id="3.20.20.60">
    <property type="entry name" value="Phosphoenolpyruvate-binding domains"/>
    <property type="match status" value="1"/>
</dbReference>
<dbReference type="Proteomes" id="UP001316803">
    <property type="component" value="Unassembled WGS sequence"/>
</dbReference>
<dbReference type="PANTHER" id="PTHR42905">
    <property type="entry name" value="PHOSPHOENOLPYRUVATE CARBOXYLASE"/>
    <property type="match status" value="1"/>
</dbReference>